<protein>
    <recommendedName>
        <fullName evidence="1">Transposase IS30-like HTH domain-containing protein</fullName>
    </recommendedName>
</protein>
<feature type="domain" description="Transposase IS30-like HTH" evidence="1">
    <location>
        <begin position="11"/>
        <end position="53"/>
    </location>
</feature>
<dbReference type="InterPro" id="IPR025246">
    <property type="entry name" value="IS30-like_HTH"/>
</dbReference>
<evidence type="ECO:0000313" key="2">
    <source>
        <dbReference type="EMBL" id="CAA6810308.1"/>
    </source>
</evidence>
<proteinExistence type="predicted"/>
<organism evidence="2">
    <name type="scientific">uncultured Sulfurovum sp</name>
    <dbReference type="NCBI Taxonomy" id="269237"/>
    <lineage>
        <taxon>Bacteria</taxon>
        <taxon>Pseudomonadati</taxon>
        <taxon>Campylobacterota</taxon>
        <taxon>Epsilonproteobacteria</taxon>
        <taxon>Campylobacterales</taxon>
        <taxon>Sulfurovaceae</taxon>
        <taxon>Sulfurovum</taxon>
        <taxon>environmental samples</taxon>
    </lineage>
</organism>
<gene>
    <name evidence="2" type="ORF">HELGO_WM17777</name>
</gene>
<dbReference type="EMBL" id="CACVAX010000029">
    <property type="protein sequence ID" value="CAA6810308.1"/>
    <property type="molecule type" value="Genomic_DNA"/>
</dbReference>
<evidence type="ECO:0000259" key="1">
    <source>
        <dbReference type="Pfam" id="PF13936"/>
    </source>
</evidence>
<reference evidence="2" key="1">
    <citation type="submission" date="2020-01" db="EMBL/GenBank/DDBJ databases">
        <authorList>
            <person name="Meier V. D."/>
            <person name="Meier V D."/>
        </authorList>
    </citation>
    <scope>NUCLEOTIDE SEQUENCE</scope>
    <source>
        <strain evidence="2">HLG_WM_MAG_04</strain>
    </source>
</reference>
<dbReference type="Pfam" id="PF13936">
    <property type="entry name" value="HTH_38"/>
    <property type="match status" value="1"/>
</dbReference>
<accession>A0A6S6SJM2</accession>
<sequence length="60" mass="7605">MKKEPRKYKPYKRLTEVQKEMIYKMHEEKMELRKIARVMGVKLWTIQYHIKKNERVQRNL</sequence>
<name>A0A6S6SJM2_9BACT</name>
<dbReference type="AlphaFoldDB" id="A0A6S6SJM2"/>